<accession>A0A5E6U9M9</accession>
<evidence type="ECO:0000256" key="6">
    <source>
        <dbReference type="ARBA" id="ARBA00022519"/>
    </source>
</evidence>
<dbReference type="NCBIfam" id="NF006903">
    <property type="entry name" value="PRK09395.1"/>
    <property type="match status" value="1"/>
</dbReference>
<dbReference type="GO" id="GO:0006847">
    <property type="term" value="P:plasma membrane acetate transport"/>
    <property type="evidence" value="ECO:0007669"/>
    <property type="project" value="TreeGrafter"/>
</dbReference>
<dbReference type="Proteomes" id="UP000325607">
    <property type="component" value="Unassembled WGS sequence"/>
</dbReference>
<comment type="subcellular location">
    <subcellularLocation>
        <location evidence="1">Cell inner membrane</location>
        <topology evidence="1">Multi-pass membrane protein</topology>
    </subcellularLocation>
</comment>
<keyword evidence="12 17" id="KW-0472">Membrane</keyword>
<keyword evidence="11" id="KW-0406">Ion transport</keyword>
<keyword evidence="13" id="KW-0739">Sodium transport</keyword>
<reference evidence="19 20" key="1">
    <citation type="submission" date="2019-09" db="EMBL/GenBank/DDBJ databases">
        <authorList>
            <person name="Chandra G."/>
            <person name="Truman W A."/>
        </authorList>
    </citation>
    <scope>NUCLEOTIDE SEQUENCE [LARGE SCALE GENOMIC DNA]</scope>
    <source>
        <strain evidence="19">PS645</strain>
    </source>
</reference>
<evidence type="ECO:0000256" key="9">
    <source>
        <dbReference type="ARBA" id="ARBA00022989"/>
    </source>
</evidence>
<evidence type="ECO:0000256" key="13">
    <source>
        <dbReference type="ARBA" id="ARBA00023201"/>
    </source>
</evidence>
<keyword evidence="5" id="KW-1003">Cell membrane</keyword>
<dbReference type="InterPro" id="IPR001734">
    <property type="entry name" value="Na/solute_symporter"/>
</dbReference>
<dbReference type="NCBIfam" id="TIGR00813">
    <property type="entry name" value="sss"/>
    <property type="match status" value="1"/>
</dbReference>
<dbReference type="OrthoDB" id="9764416at2"/>
<feature type="transmembrane region" description="Helical" evidence="17">
    <location>
        <begin position="436"/>
        <end position="457"/>
    </location>
</feature>
<evidence type="ECO:0000313" key="20">
    <source>
        <dbReference type="Proteomes" id="UP000325607"/>
    </source>
</evidence>
<keyword evidence="10" id="KW-0915">Sodium</keyword>
<proteinExistence type="inferred from homology"/>
<keyword evidence="18" id="KW-0732">Signal</keyword>
<evidence type="ECO:0000256" key="12">
    <source>
        <dbReference type="ARBA" id="ARBA00023136"/>
    </source>
</evidence>
<keyword evidence="7 17" id="KW-0812">Transmembrane</keyword>
<sequence precursor="true">MKTFLRNLMLCTLASATASVAVAADVLQNVEKQPLNYTAIAMFLVFVVTTLGITYWAASKTRSMDDFYNAGGGITGFQNGLALAGDYMSAAALLGVTSMIYFNGFDGVLYSISFFIAWPLLLFLFAERIRNLGRITLSDIASFRLDQNRIRTLTAFGSLTVVCFYLVVQMVGAGQLIQLLFGLPYNYAVIAVGLLMAVYVTFGGMVATTWVQIIKAGLLLLGGTLLAVLALSRFDFSVDLLFEQAVAAHHDGVRILLPSKLVADPLSLISLSLGLVFGTAGLPHILMRFFTVPDARQARKSVFVATGFIGFFYLIVAVLGLAAIVIVGQDPAFHEGGIVGGKLIGGGNMPVMHLAKAVGGDLLLGLISAVAFATILAVVSGLTMAGTSAISHDLYVRVFKQNRANASDERRVSRIASVGIGVVAVVLGILFKDQNIAFLVALTFGVAASVNFPILVLSMYWKGLTTRGALIGGIAGLLSAVSLVILSPAVWVKVLGNAEAIFPYDYPAIISMNVAFLFTWLGSITDRSAEATLERSRFEDQVVRARTGLGASQSVSH</sequence>
<dbReference type="GO" id="GO:0015293">
    <property type="term" value="F:symporter activity"/>
    <property type="evidence" value="ECO:0007669"/>
    <property type="project" value="UniProtKB-KW"/>
</dbReference>
<keyword evidence="4" id="KW-0813">Transport</keyword>
<dbReference type="GO" id="GO:0015123">
    <property type="term" value="F:acetate transmembrane transporter activity"/>
    <property type="evidence" value="ECO:0007669"/>
    <property type="project" value="TreeGrafter"/>
</dbReference>
<feature type="transmembrane region" description="Helical" evidence="17">
    <location>
        <begin position="469"/>
        <end position="492"/>
    </location>
</feature>
<feature type="transmembrane region" description="Helical" evidence="17">
    <location>
        <begin position="412"/>
        <end position="430"/>
    </location>
</feature>
<evidence type="ECO:0000256" key="11">
    <source>
        <dbReference type="ARBA" id="ARBA00023065"/>
    </source>
</evidence>
<dbReference type="GO" id="GO:0006814">
    <property type="term" value="P:sodium ion transport"/>
    <property type="evidence" value="ECO:0007669"/>
    <property type="project" value="UniProtKB-KW"/>
</dbReference>
<keyword evidence="9 17" id="KW-1133">Transmembrane helix</keyword>
<feature type="signal peptide" evidence="18">
    <location>
        <begin position="1"/>
        <end position="23"/>
    </location>
</feature>
<dbReference type="GO" id="GO:0005886">
    <property type="term" value="C:plasma membrane"/>
    <property type="evidence" value="ECO:0007669"/>
    <property type="project" value="UniProtKB-SubCell"/>
</dbReference>
<dbReference type="PROSITE" id="PS00456">
    <property type="entry name" value="NA_SOLUT_SYMP_1"/>
    <property type="match status" value="1"/>
</dbReference>
<evidence type="ECO:0000256" key="14">
    <source>
        <dbReference type="ARBA" id="ARBA00031561"/>
    </source>
</evidence>
<dbReference type="PANTHER" id="PTHR48086">
    <property type="entry name" value="SODIUM/PROLINE SYMPORTER-RELATED"/>
    <property type="match status" value="1"/>
</dbReference>
<feature type="transmembrane region" description="Helical" evidence="17">
    <location>
        <begin position="302"/>
        <end position="327"/>
    </location>
</feature>
<evidence type="ECO:0000256" key="4">
    <source>
        <dbReference type="ARBA" id="ARBA00022448"/>
    </source>
</evidence>
<dbReference type="AlphaFoldDB" id="A0A5E6U9M9"/>
<keyword evidence="8" id="KW-0769">Symport</keyword>
<evidence type="ECO:0000256" key="15">
    <source>
        <dbReference type="ARBA" id="ARBA00032392"/>
    </source>
</evidence>
<dbReference type="InterPro" id="IPR050277">
    <property type="entry name" value="Sodium:Solute_Symporter"/>
</dbReference>
<organism evidence="19 20">
    <name type="scientific">Pseudomonas fluorescens</name>
    <dbReference type="NCBI Taxonomy" id="294"/>
    <lineage>
        <taxon>Bacteria</taxon>
        <taxon>Pseudomonadati</taxon>
        <taxon>Pseudomonadota</taxon>
        <taxon>Gammaproteobacteria</taxon>
        <taxon>Pseudomonadales</taxon>
        <taxon>Pseudomonadaceae</taxon>
        <taxon>Pseudomonas</taxon>
    </lineage>
</organism>
<evidence type="ECO:0000256" key="16">
    <source>
        <dbReference type="RuleBase" id="RU362091"/>
    </source>
</evidence>
<dbReference type="EMBL" id="CABVGX010000026">
    <property type="protein sequence ID" value="VVN02232.1"/>
    <property type="molecule type" value="Genomic_DNA"/>
</dbReference>
<feature type="transmembrane region" description="Helical" evidence="17">
    <location>
        <begin position="187"/>
        <end position="206"/>
    </location>
</feature>
<feature type="transmembrane region" description="Helical" evidence="17">
    <location>
        <begin position="79"/>
        <end position="102"/>
    </location>
</feature>
<evidence type="ECO:0000256" key="8">
    <source>
        <dbReference type="ARBA" id="ARBA00022847"/>
    </source>
</evidence>
<feature type="transmembrane region" description="Helical" evidence="17">
    <location>
        <begin position="266"/>
        <end position="290"/>
    </location>
</feature>
<feature type="chain" id="PRO_5022824288" description="Cation/acetate symporter ActP" evidence="18">
    <location>
        <begin position="24"/>
        <end position="557"/>
    </location>
</feature>
<feature type="transmembrane region" description="Helical" evidence="17">
    <location>
        <begin position="362"/>
        <end position="391"/>
    </location>
</feature>
<dbReference type="Pfam" id="PF00474">
    <property type="entry name" value="SSF"/>
    <property type="match status" value="1"/>
</dbReference>
<feature type="transmembrane region" description="Helical" evidence="17">
    <location>
        <begin position="213"/>
        <end position="232"/>
    </location>
</feature>
<name>A0A5E6U9M9_PSEFL</name>
<comment type="similarity">
    <text evidence="2 16">Belongs to the sodium:solute symporter (SSF) (TC 2.A.21) family.</text>
</comment>
<evidence type="ECO:0000256" key="7">
    <source>
        <dbReference type="ARBA" id="ARBA00022692"/>
    </source>
</evidence>
<feature type="transmembrane region" description="Helical" evidence="17">
    <location>
        <begin position="39"/>
        <end position="58"/>
    </location>
</feature>
<feature type="transmembrane region" description="Helical" evidence="17">
    <location>
        <begin position="108"/>
        <end position="126"/>
    </location>
</feature>
<dbReference type="CDD" id="cd11480">
    <property type="entry name" value="SLC5sbd_u4"/>
    <property type="match status" value="1"/>
</dbReference>
<dbReference type="PROSITE" id="PS50283">
    <property type="entry name" value="NA_SOLUT_SYMP_3"/>
    <property type="match status" value="1"/>
</dbReference>
<dbReference type="InterPro" id="IPR018212">
    <property type="entry name" value="Na/solute_symporter_CS"/>
</dbReference>
<evidence type="ECO:0000256" key="5">
    <source>
        <dbReference type="ARBA" id="ARBA00022475"/>
    </source>
</evidence>
<feature type="transmembrane region" description="Helical" evidence="17">
    <location>
        <begin position="504"/>
        <end position="525"/>
    </location>
</feature>
<evidence type="ECO:0000256" key="10">
    <source>
        <dbReference type="ARBA" id="ARBA00023053"/>
    </source>
</evidence>
<evidence type="ECO:0000256" key="3">
    <source>
        <dbReference type="ARBA" id="ARBA00018047"/>
    </source>
</evidence>
<protein>
    <recommendedName>
        <fullName evidence="3">Cation/acetate symporter ActP</fullName>
    </recommendedName>
    <alternativeName>
        <fullName evidence="15">Acetate permease</fullName>
    </alternativeName>
    <alternativeName>
        <fullName evidence="14">Acetate transporter ActP</fullName>
    </alternativeName>
</protein>
<feature type="transmembrane region" description="Helical" evidence="17">
    <location>
        <begin position="153"/>
        <end position="181"/>
    </location>
</feature>
<dbReference type="FunFam" id="1.20.1730.10:FF:000001">
    <property type="entry name" value="Cation/acetate symporter ActP"/>
    <property type="match status" value="1"/>
</dbReference>
<dbReference type="RefSeq" id="WP_150581476.1">
    <property type="nucleotide sequence ID" value="NZ_CABVGX010000026.1"/>
</dbReference>
<dbReference type="Gene3D" id="1.20.1730.10">
    <property type="entry name" value="Sodium/glucose cotransporter"/>
    <property type="match status" value="1"/>
</dbReference>
<evidence type="ECO:0000256" key="17">
    <source>
        <dbReference type="SAM" id="Phobius"/>
    </source>
</evidence>
<dbReference type="PANTHER" id="PTHR48086:SF6">
    <property type="entry name" value="CATION_ACETATE SYMPORTER ACTP"/>
    <property type="match status" value="1"/>
</dbReference>
<gene>
    <name evidence="19" type="primary">actP_2</name>
    <name evidence="19" type="ORF">PS645_03352</name>
</gene>
<dbReference type="InterPro" id="IPR038377">
    <property type="entry name" value="Na/Glc_symporter_sf"/>
</dbReference>
<keyword evidence="6" id="KW-0997">Cell inner membrane</keyword>
<evidence type="ECO:0000256" key="2">
    <source>
        <dbReference type="ARBA" id="ARBA00006434"/>
    </source>
</evidence>
<evidence type="ECO:0000313" key="19">
    <source>
        <dbReference type="EMBL" id="VVN02232.1"/>
    </source>
</evidence>
<evidence type="ECO:0000256" key="1">
    <source>
        <dbReference type="ARBA" id="ARBA00004429"/>
    </source>
</evidence>
<evidence type="ECO:0000256" key="18">
    <source>
        <dbReference type="SAM" id="SignalP"/>
    </source>
</evidence>